<dbReference type="RefSeq" id="WP_187423080.1">
    <property type="nucleotide sequence ID" value="NZ_CP060637.1"/>
</dbReference>
<evidence type="ECO:0000313" key="3">
    <source>
        <dbReference type="Proteomes" id="UP000515913"/>
    </source>
</evidence>
<sequence>MDWKKLDCNDKEIIDEYTKNRFITCDYNFTNQLLWSVGENTAYKIEDNILILKGTYNQQDYYYMPVPLNEQDETLSNWKKIICNILKENKKITLVPEYWKEKLENDFILEEKRDTFDYVYNSYDLAYLKGRKYSKKKNRINNFKKSYNYEYEKIDESNIEEVIEFQNNWYRDNKGPEVLKNEHLGILTLLKNFSKLDICGGLIRIHGEIIAYSLGEILSPDYAVIHIEKALNDYIGSYQAINHLFVETEFENVKFINREDDFGDPGLREAKESYHPAMLLKKYEIIGSI</sequence>
<organism evidence="2 3">
    <name type="scientific">Fusobacterium hominis</name>
    <dbReference type="NCBI Taxonomy" id="2764326"/>
    <lineage>
        <taxon>Bacteria</taxon>
        <taxon>Fusobacteriati</taxon>
        <taxon>Fusobacteriota</taxon>
        <taxon>Fusobacteriia</taxon>
        <taxon>Fusobacteriales</taxon>
        <taxon>Fusobacteriaceae</taxon>
        <taxon>Fusobacterium</taxon>
    </lineage>
</organism>
<gene>
    <name evidence="2" type="ORF">H9Q81_02755</name>
</gene>
<dbReference type="Proteomes" id="UP000515913">
    <property type="component" value="Chromosome"/>
</dbReference>
<accession>A0A7G9GY97</accession>
<dbReference type="Pfam" id="PF09924">
    <property type="entry name" value="LPG_synthase_C"/>
    <property type="match status" value="1"/>
</dbReference>
<dbReference type="InterPro" id="IPR016181">
    <property type="entry name" value="Acyl_CoA_acyltransferase"/>
</dbReference>
<evidence type="ECO:0000313" key="2">
    <source>
        <dbReference type="EMBL" id="QNM15779.1"/>
    </source>
</evidence>
<feature type="domain" description="Phosphatidylglycerol lysyltransferase C-terminal" evidence="1">
    <location>
        <begin position="25"/>
        <end position="283"/>
    </location>
</feature>
<protein>
    <submittedName>
        <fullName evidence="2">DUF2156 domain-containing protein</fullName>
    </submittedName>
</protein>
<proteinExistence type="predicted"/>
<dbReference type="EMBL" id="CP060637">
    <property type="protein sequence ID" value="QNM15779.1"/>
    <property type="molecule type" value="Genomic_DNA"/>
</dbReference>
<dbReference type="AlphaFoldDB" id="A0A7G9GY97"/>
<keyword evidence="3" id="KW-1185">Reference proteome</keyword>
<dbReference type="SUPFAM" id="SSF55729">
    <property type="entry name" value="Acyl-CoA N-acyltransferases (Nat)"/>
    <property type="match status" value="2"/>
</dbReference>
<dbReference type="KEGG" id="fho:H9Q81_02755"/>
<dbReference type="InterPro" id="IPR016732">
    <property type="entry name" value="UCP018688"/>
</dbReference>
<dbReference type="Gene3D" id="3.40.630.30">
    <property type="match status" value="1"/>
</dbReference>
<evidence type="ECO:0000259" key="1">
    <source>
        <dbReference type="Pfam" id="PF09924"/>
    </source>
</evidence>
<dbReference type="PANTHER" id="PTHR41373:SF1">
    <property type="entry name" value="PHOSPHATIDYLGLYCEROL LYSYLTRANSFERASE C-TERMINAL DOMAIN-CONTAINING PROTEIN"/>
    <property type="match status" value="1"/>
</dbReference>
<dbReference type="InterPro" id="IPR024320">
    <property type="entry name" value="LPG_synthase_C"/>
</dbReference>
<name>A0A7G9GY97_9FUSO</name>
<reference evidence="2 3" key="1">
    <citation type="submission" date="2020-08" db="EMBL/GenBank/DDBJ databases">
        <authorList>
            <person name="Liu C."/>
            <person name="Sun Q."/>
        </authorList>
    </citation>
    <scope>NUCLEOTIDE SEQUENCE [LARGE SCALE GENOMIC DNA]</scope>
    <source>
        <strain evidence="2 3">NSJ-57</strain>
    </source>
</reference>
<dbReference type="PIRSF" id="PIRSF018688">
    <property type="entry name" value="UCP018688"/>
    <property type="match status" value="1"/>
</dbReference>
<dbReference type="PANTHER" id="PTHR41373">
    <property type="entry name" value="DUF2156 DOMAIN-CONTAINING PROTEIN"/>
    <property type="match status" value="1"/>
</dbReference>